<gene>
    <name evidence="1" type="ORF">L484_012289</name>
</gene>
<dbReference type="EMBL" id="KE343368">
    <property type="protein sequence ID" value="EXB25863.1"/>
    <property type="molecule type" value="Genomic_DNA"/>
</dbReference>
<sequence length="97" mass="11168">MRSAYFCHETMINIFPSGLACEDDSDEDYKENKSVSCIDENKRSEAEQRISSTSGVIMDFDQQLQQQQENINGVEVEVDFEIWPVNILWSPQMKTGL</sequence>
<name>W9QCC0_9ROSA</name>
<dbReference type="AlphaFoldDB" id="W9QCC0"/>
<evidence type="ECO:0000313" key="1">
    <source>
        <dbReference type="EMBL" id="EXB25863.1"/>
    </source>
</evidence>
<dbReference type="PROSITE" id="PS51257">
    <property type="entry name" value="PROKAR_LIPOPROTEIN"/>
    <property type="match status" value="1"/>
</dbReference>
<accession>W9QCC0</accession>
<proteinExistence type="predicted"/>
<protein>
    <submittedName>
        <fullName evidence="1">Uncharacterized protein</fullName>
    </submittedName>
</protein>
<organism evidence="1 2">
    <name type="scientific">Morus notabilis</name>
    <dbReference type="NCBI Taxonomy" id="981085"/>
    <lineage>
        <taxon>Eukaryota</taxon>
        <taxon>Viridiplantae</taxon>
        <taxon>Streptophyta</taxon>
        <taxon>Embryophyta</taxon>
        <taxon>Tracheophyta</taxon>
        <taxon>Spermatophyta</taxon>
        <taxon>Magnoliopsida</taxon>
        <taxon>eudicotyledons</taxon>
        <taxon>Gunneridae</taxon>
        <taxon>Pentapetalae</taxon>
        <taxon>rosids</taxon>
        <taxon>fabids</taxon>
        <taxon>Rosales</taxon>
        <taxon>Moraceae</taxon>
        <taxon>Moreae</taxon>
        <taxon>Morus</taxon>
    </lineage>
</organism>
<reference evidence="2" key="1">
    <citation type="submission" date="2013-01" db="EMBL/GenBank/DDBJ databases">
        <title>Draft Genome Sequence of a Mulberry Tree, Morus notabilis C.K. Schneid.</title>
        <authorList>
            <person name="He N."/>
            <person name="Zhao S."/>
        </authorList>
    </citation>
    <scope>NUCLEOTIDE SEQUENCE</scope>
</reference>
<dbReference type="Proteomes" id="UP000030645">
    <property type="component" value="Unassembled WGS sequence"/>
</dbReference>
<evidence type="ECO:0000313" key="2">
    <source>
        <dbReference type="Proteomes" id="UP000030645"/>
    </source>
</evidence>
<keyword evidence="2" id="KW-1185">Reference proteome</keyword>